<dbReference type="GO" id="GO:0003723">
    <property type="term" value="F:RNA binding"/>
    <property type="evidence" value="ECO:0007669"/>
    <property type="project" value="UniProtKB-UniRule"/>
</dbReference>
<dbReference type="SUPFAM" id="SSF48013">
    <property type="entry name" value="NusB-like"/>
    <property type="match status" value="1"/>
</dbReference>
<dbReference type="PANTHER" id="PTHR11078:SF3">
    <property type="entry name" value="ANTITERMINATION NUSB DOMAIN-CONTAINING PROTEIN"/>
    <property type="match status" value="1"/>
</dbReference>
<evidence type="ECO:0000256" key="2">
    <source>
        <dbReference type="ARBA" id="ARBA00022814"/>
    </source>
</evidence>
<dbReference type="InterPro" id="IPR035926">
    <property type="entry name" value="NusB-like_sf"/>
</dbReference>
<dbReference type="GO" id="GO:0031564">
    <property type="term" value="P:transcription antitermination"/>
    <property type="evidence" value="ECO:0007669"/>
    <property type="project" value="UniProtKB-KW"/>
</dbReference>
<evidence type="ECO:0000256" key="5">
    <source>
        <dbReference type="ARBA" id="ARBA00023163"/>
    </source>
</evidence>
<keyword evidence="3 6" id="KW-0694">RNA-binding</keyword>
<feature type="domain" description="NusB/RsmB/TIM44" evidence="7">
    <location>
        <begin position="4"/>
        <end position="137"/>
    </location>
</feature>
<keyword evidence="5 6" id="KW-0804">Transcription</keyword>
<organism evidence="8 9">
    <name type="scientific">Xylanibacillus composti</name>
    <dbReference type="NCBI Taxonomy" id="1572762"/>
    <lineage>
        <taxon>Bacteria</taxon>
        <taxon>Bacillati</taxon>
        <taxon>Bacillota</taxon>
        <taxon>Bacilli</taxon>
        <taxon>Bacillales</taxon>
        <taxon>Paenibacillaceae</taxon>
        <taxon>Xylanibacillus</taxon>
    </lineage>
</organism>
<dbReference type="Gene3D" id="1.10.940.10">
    <property type="entry name" value="NusB-like"/>
    <property type="match status" value="1"/>
</dbReference>
<name>A0A8J4M399_9BACL</name>
<evidence type="ECO:0000256" key="3">
    <source>
        <dbReference type="ARBA" id="ARBA00022884"/>
    </source>
</evidence>
<evidence type="ECO:0000313" key="8">
    <source>
        <dbReference type="EMBL" id="GIQ70680.1"/>
    </source>
</evidence>
<comment type="function">
    <text evidence="6">Involved in transcription antitermination. Required for transcription of ribosomal RNA (rRNA) genes. Binds specifically to the boxA antiterminator sequence of the ribosomal RNA (rrn) operons.</text>
</comment>
<keyword evidence="2 6" id="KW-0889">Transcription antitermination</keyword>
<evidence type="ECO:0000256" key="4">
    <source>
        <dbReference type="ARBA" id="ARBA00023015"/>
    </source>
</evidence>
<reference evidence="8" key="1">
    <citation type="submission" date="2021-04" db="EMBL/GenBank/DDBJ databases">
        <title>Draft genome sequence of Xylanibacillus composti strain K13.</title>
        <authorList>
            <person name="Uke A."/>
            <person name="Chhe C."/>
            <person name="Baramee S."/>
            <person name="Kosugi A."/>
        </authorList>
    </citation>
    <scope>NUCLEOTIDE SEQUENCE</scope>
    <source>
        <strain evidence="8">K13</strain>
    </source>
</reference>
<dbReference type="Proteomes" id="UP000677918">
    <property type="component" value="Unassembled WGS sequence"/>
</dbReference>
<dbReference type="EMBL" id="BOVK01000055">
    <property type="protein sequence ID" value="GIQ70680.1"/>
    <property type="molecule type" value="Genomic_DNA"/>
</dbReference>
<proteinExistence type="inferred from homology"/>
<comment type="similarity">
    <text evidence="1 6">Belongs to the NusB family.</text>
</comment>
<dbReference type="AlphaFoldDB" id="A0A8J4M399"/>
<dbReference type="InterPro" id="IPR011605">
    <property type="entry name" value="NusB_fam"/>
</dbReference>
<dbReference type="PANTHER" id="PTHR11078">
    <property type="entry name" value="N UTILIZATION SUBSTANCE PROTEIN B-RELATED"/>
    <property type="match status" value="1"/>
</dbReference>
<evidence type="ECO:0000256" key="1">
    <source>
        <dbReference type="ARBA" id="ARBA00005952"/>
    </source>
</evidence>
<evidence type="ECO:0000256" key="6">
    <source>
        <dbReference type="HAMAP-Rule" id="MF_00073"/>
    </source>
</evidence>
<dbReference type="HAMAP" id="MF_00073">
    <property type="entry name" value="NusB"/>
    <property type="match status" value="1"/>
</dbReference>
<sequence>MKRREAREIAVKSLYHMDMNQVTVEEAVRAGLDDGEDEAVRAGRDLETMAYIAGMVEGTYARKDSIDRVLSDYLTGWTLERLSKVDRQVLRLAMYEMFAAQAAPVKVIINEAIELAKHFGTEESGKFVNGVLGKVAREYEQVKQKMGEGQANDSTNH</sequence>
<comment type="caution">
    <text evidence="8">The sequence shown here is derived from an EMBL/GenBank/DDBJ whole genome shotgun (WGS) entry which is preliminary data.</text>
</comment>
<dbReference type="InterPro" id="IPR006027">
    <property type="entry name" value="NusB_RsmB_TIM44"/>
</dbReference>
<gene>
    <name evidence="6 8" type="primary">nusB</name>
    <name evidence="8" type="ORF">XYCOK13_35040</name>
</gene>
<evidence type="ECO:0000259" key="7">
    <source>
        <dbReference type="Pfam" id="PF01029"/>
    </source>
</evidence>
<protein>
    <recommendedName>
        <fullName evidence="6">Transcription antitermination protein NusB</fullName>
    </recommendedName>
    <alternativeName>
        <fullName evidence="6">Antitermination factor NusB</fullName>
    </alternativeName>
</protein>
<dbReference type="Pfam" id="PF01029">
    <property type="entry name" value="NusB"/>
    <property type="match status" value="1"/>
</dbReference>
<dbReference type="NCBIfam" id="TIGR01951">
    <property type="entry name" value="nusB"/>
    <property type="match status" value="1"/>
</dbReference>
<accession>A0A8J4M399</accession>
<dbReference type="RefSeq" id="WP_213413497.1">
    <property type="nucleotide sequence ID" value="NZ_BOVK01000055.1"/>
</dbReference>
<dbReference type="GO" id="GO:0006353">
    <property type="term" value="P:DNA-templated transcription termination"/>
    <property type="evidence" value="ECO:0007669"/>
    <property type="project" value="UniProtKB-UniRule"/>
</dbReference>
<keyword evidence="9" id="KW-1185">Reference proteome</keyword>
<evidence type="ECO:0000313" key="9">
    <source>
        <dbReference type="Proteomes" id="UP000677918"/>
    </source>
</evidence>
<keyword evidence="4 6" id="KW-0805">Transcription regulation</keyword>
<dbReference type="GO" id="GO:0005829">
    <property type="term" value="C:cytosol"/>
    <property type="evidence" value="ECO:0007669"/>
    <property type="project" value="TreeGrafter"/>
</dbReference>